<dbReference type="InterPro" id="IPR027417">
    <property type="entry name" value="P-loop_NTPase"/>
</dbReference>
<keyword evidence="4 14" id="KW-0378">Hydrolase</keyword>
<evidence type="ECO:0000256" key="8">
    <source>
        <dbReference type="ARBA" id="ARBA00023125"/>
    </source>
</evidence>
<protein>
    <recommendedName>
        <fullName evidence="12">DNA 3'-5' helicase</fullName>
        <ecNumber evidence="12">5.6.2.4</ecNumber>
    </recommendedName>
</protein>
<gene>
    <name evidence="16" type="ORF">ESB00_03765</name>
</gene>
<dbReference type="Pfam" id="PF00580">
    <property type="entry name" value="UvrD-helicase"/>
    <property type="match status" value="2"/>
</dbReference>
<dbReference type="EC" id="5.6.2.4" evidence="12"/>
<keyword evidence="7 14" id="KW-0067">ATP-binding</keyword>
<dbReference type="SUPFAM" id="SSF52540">
    <property type="entry name" value="P-loop containing nucleoside triphosphate hydrolases"/>
    <property type="match status" value="1"/>
</dbReference>
<evidence type="ECO:0000256" key="6">
    <source>
        <dbReference type="ARBA" id="ARBA00022839"/>
    </source>
</evidence>
<evidence type="ECO:0000256" key="3">
    <source>
        <dbReference type="ARBA" id="ARBA00022763"/>
    </source>
</evidence>
<sequence length="1056" mass="117308">MSATRHEMILASAGSGKTYALTGRFVRLLAEGAPPERIVALTFTKKAAGEFFDEILKKLAAASADAERARQLAAETGRPELGRAEFLGLLRRVTEAMPRLRLGTLDGFFARIIRAFPLELGLGGEFEMLQPQAERQERRRVLRRMFARSGRLDEAQREFIEAFKRATFGREEKRLGWQLDAFLDQHQEIYLNAPEPEKWGDAARIWPDGNPCLPPPPQEEALARLRANLPWAGMTAAQLAKWEDFFAEMAGWAPGADWGGAMSLILKNCLAVWPDIRRGNAEVMVMRKRMSFFGPACEALDQVMRSVMGGELTRRLETTRGIHAVVRGYEQNYHALVRRSGRLTFADVQRLLDPEAGAPVLSSEAGRDRLFIDYRLDAKFDHWLLDEFQDTSYGQWSVLKNLIDEAVQDPTGGRSFFCVGDVKQAIYTWREGDPRLFAEIRQHYTAAASGAIATRHLDESWRSGPPIIKMVNDVFGQPATLAGLFPGAMSAAWNDEWRPHVSALPGRTGQAAWLLADDEAGRYETVLRLLRELRPLERGMTCAVLMQTNQAAAELADYLRRAGGLPAVAESDRPVCIDNPLGAALLALFKAAAHPGDSLAWEHARMSSYGVVLTNEGVNTPEELTQRLLGQIHESGLERSVEFWVRAVESQLEPDDLFSRERARQLVDAARLFDATGSREVAEFVAFMEGYTLREQEGAAVVRVMTIHKSKGLGFDVVVLPDLEGQRLDQARDGLAVHKSADRSINWVMDMPPKAIAENDAVLASHLGEAQSEAGYEALALFYVGLTRAKRGLYLVTEPPGDSTSRNYPRLLAASLAGGSEQPREVGVGRLRLKGAWSEGDALWHEAIELASPEETPARTVHLALGRPAARRYQSLRPSAAGEEKFTKAAQLFSLRVGDSADFGITVHRLLAQVDWWRDEPPIFGEIGCPSAQAEAKAVLNAPELAAIWSQPSGDRIGEVWRERSFEMIWNDVWVTGTVDRVVIERTAGGEILRARIYDFKTDRLSTEQLNAAVAKHDGQMQLYRQAVARLTGLPLSAVEAWVVFTRWRRMVAAGC</sequence>
<dbReference type="PANTHER" id="PTHR11070:SF67">
    <property type="entry name" value="DNA 3'-5' HELICASE"/>
    <property type="match status" value="1"/>
</dbReference>
<accession>A0A4Q1C7W9</accession>
<dbReference type="Pfam" id="PF12705">
    <property type="entry name" value="PDDEXK_1"/>
    <property type="match status" value="1"/>
</dbReference>
<evidence type="ECO:0000256" key="11">
    <source>
        <dbReference type="ARBA" id="ARBA00034617"/>
    </source>
</evidence>
<dbReference type="PROSITE" id="PS51198">
    <property type="entry name" value="UVRD_HELICASE_ATP_BIND"/>
    <property type="match status" value="1"/>
</dbReference>
<evidence type="ECO:0000256" key="10">
    <source>
        <dbReference type="ARBA" id="ARBA00023235"/>
    </source>
</evidence>
<keyword evidence="3" id="KW-0227">DNA damage</keyword>
<evidence type="ECO:0000313" key="16">
    <source>
        <dbReference type="EMBL" id="RXK55027.1"/>
    </source>
</evidence>
<comment type="caution">
    <text evidence="16">The sequence shown here is derived from an EMBL/GenBank/DDBJ whole genome shotgun (WGS) entry which is preliminary data.</text>
</comment>
<feature type="domain" description="UvrD-like helicase ATP-binding" evidence="15">
    <location>
        <begin position="1"/>
        <end position="464"/>
    </location>
</feature>
<dbReference type="Pfam" id="PF13361">
    <property type="entry name" value="UvrD_C"/>
    <property type="match status" value="1"/>
</dbReference>
<dbReference type="RefSeq" id="WP_129046395.1">
    <property type="nucleotide sequence ID" value="NZ_SDHX01000001.1"/>
</dbReference>
<reference evidence="16 17" key="1">
    <citation type="submission" date="2019-01" db="EMBL/GenBank/DDBJ databases">
        <title>Lacunisphaera sp. strain TWA-58.</title>
        <authorList>
            <person name="Chen W.-M."/>
        </authorList>
    </citation>
    <scope>NUCLEOTIDE SEQUENCE [LARGE SCALE GENOMIC DNA]</scope>
    <source>
        <strain evidence="16 17">TWA-58</strain>
    </source>
</reference>
<feature type="binding site" evidence="14">
    <location>
        <begin position="11"/>
        <end position="18"/>
    </location>
    <ligand>
        <name>ATP</name>
        <dbReference type="ChEBI" id="CHEBI:30616"/>
    </ligand>
</feature>
<evidence type="ECO:0000259" key="15">
    <source>
        <dbReference type="PROSITE" id="PS51198"/>
    </source>
</evidence>
<dbReference type="InterPro" id="IPR014017">
    <property type="entry name" value="DNA_helicase_UvrD-like_C"/>
</dbReference>
<dbReference type="GO" id="GO:0005524">
    <property type="term" value="F:ATP binding"/>
    <property type="evidence" value="ECO:0007669"/>
    <property type="project" value="UniProtKB-UniRule"/>
</dbReference>
<dbReference type="AlphaFoldDB" id="A0A4Q1C7W9"/>
<dbReference type="GO" id="GO:0043138">
    <property type="term" value="F:3'-5' DNA helicase activity"/>
    <property type="evidence" value="ECO:0007669"/>
    <property type="project" value="UniProtKB-EC"/>
</dbReference>
<keyword evidence="6" id="KW-0269">Exonuclease</keyword>
<evidence type="ECO:0000256" key="5">
    <source>
        <dbReference type="ARBA" id="ARBA00022806"/>
    </source>
</evidence>
<comment type="catalytic activity">
    <reaction evidence="13">
        <text>ATP + H2O = ADP + phosphate + H(+)</text>
        <dbReference type="Rhea" id="RHEA:13065"/>
        <dbReference type="ChEBI" id="CHEBI:15377"/>
        <dbReference type="ChEBI" id="CHEBI:15378"/>
        <dbReference type="ChEBI" id="CHEBI:30616"/>
        <dbReference type="ChEBI" id="CHEBI:43474"/>
        <dbReference type="ChEBI" id="CHEBI:456216"/>
        <dbReference type="EC" id="5.6.2.4"/>
    </reaction>
</comment>
<dbReference type="GO" id="GO:0004527">
    <property type="term" value="F:exonuclease activity"/>
    <property type="evidence" value="ECO:0007669"/>
    <property type="project" value="UniProtKB-KW"/>
</dbReference>
<dbReference type="OrthoDB" id="9810135at2"/>
<dbReference type="Gene3D" id="3.40.50.300">
    <property type="entry name" value="P-loop containing nucleotide triphosphate hydrolases"/>
    <property type="match status" value="3"/>
</dbReference>
<organism evidence="16 17">
    <name type="scientific">Oleiharenicola lentus</name>
    <dbReference type="NCBI Taxonomy" id="2508720"/>
    <lineage>
        <taxon>Bacteria</taxon>
        <taxon>Pseudomonadati</taxon>
        <taxon>Verrucomicrobiota</taxon>
        <taxon>Opitutia</taxon>
        <taxon>Opitutales</taxon>
        <taxon>Opitutaceae</taxon>
        <taxon>Oleiharenicola</taxon>
    </lineage>
</organism>
<evidence type="ECO:0000313" key="17">
    <source>
        <dbReference type="Proteomes" id="UP000290218"/>
    </source>
</evidence>
<name>A0A4Q1C7W9_9BACT</name>
<evidence type="ECO:0000256" key="1">
    <source>
        <dbReference type="ARBA" id="ARBA00022722"/>
    </source>
</evidence>
<dbReference type="SUPFAM" id="SSF52980">
    <property type="entry name" value="Restriction endonuclease-like"/>
    <property type="match status" value="1"/>
</dbReference>
<dbReference type="GO" id="GO:0000725">
    <property type="term" value="P:recombinational repair"/>
    <property type="evidence" value="ECO:0007669"/>
    <property type="project" value="TreeGrafter"/>
</dbReference>
<evidence type="ECO:0000256" key="4">
    <source>
        <dbReference type="ARBA" id="ARBA00022801"/>
    </source>
</evidence>
<dbReference type="GO" id="GO:0005829">
    <property type="term" value="C:cytosol"/>
    <property type="evidence" value="ECO:0007669"/>
    <property type="project" value="TreeGrafter"/>
</dbReference>
<dbReference type="Proteomes" id="UP000290218">
    <property type="component" value="Unassembled WGS sequence"/>
</dbReference>
<dbReference type="InterPro" id="IPR014016">
    <property type="entry name" value="UvrD-like_ATP-bd"/>
</dbReference>
<evidence type="ECO:0000256" key="7">
    <source>
        <dbReference type="ARBA" id="ARBA00022840"/>
    </source>
</evidence>
<evidence type="ECO:0000256" key="13">
    <source>
        <dbReference type="ARBA" id="ARBA00048988"/>
    </source>
</evidence>
<evidence type="ECO:0000256" key="14">
    <source>
        <dbReference type="PROSITE-ProRule" id="PRU00560"/>
    </source>
</evidence>
<dbReference type="Gene3D" id="3.90.320.10">
    <property type="match status" value="1"/>
</dbReference>
<keyword evidence="5 14" id="KW-0347">Helicase</keyword>
<dbReference type="InterPro" id="IPR038726">
    <property type="entry name" value="PDDEXK_AddAB-type"/>
</dbReference>
<dbReference type="GO" id="GO:0003677">
    <property type="term" value="F:DNA binding"/>
    <property type="evidence" value="ECO:0007669"/>
    <property type="project" value="UniProtKB-KW"/>
</dbReference>
<evidence type="ECO:0000256" key="12">
    <source>
        <dbReference type="ARBA" id="ARBA00034808"/>
    </source>
</evidence>
<keyword evidence="8" id="KW-0238">DNA-binding</keyword>
<proteinExistence type="predicted"/>
<keyword evidence="2 14" id="KW-0547">Nucleotide-binding</keyword>
<dbReference type="InterPro" id="IPR000212">
    <property type="entry name" value="DNA_helicase_UvrD/REP"/>
</dbReference>
<dbReference type="PANTHER" id="PTHR11070">
    <property type="entry name" value="UVRD / RECB / PCRA DNA HELICASE FAMILY MEMBER"/>
    <property type="match status" value="1"/>
</dbReference>
<dbReference type="InterPro" id="IPR011604">
    <property type="entry name" value="PDDEXK-like_dom_sf"/>
</dbReference>
<keyword evidence="1" id="KW-0540">Nuclease</keyword>
<evidence type="ECO:0000256" key="2">
    <source>
        <dbReference type="ARBA" id="ARBA00022741"/>
    </source>
</evidence>
<comment type="catalytic activity">
    <reaction evidence="11">
        <text>Couples ATP hydrolysis with the unwinding of duplex DNA by translocating in the 3'-5' direction.</text>
        <dbReference type="EC" id="5.6.2.4"/>
    </reaction>
</comment>
<keyword evidence="9" id="KW-0234">DNA repair</keyword>
<dbReference type="InterPro" id="IPR011335">
    <property type="entry name" value="Restrct_endonuc-II-like"/>
</dbReference>
<keyword evidence="10" id="KW-0413">Isomerase</keyword>
<evidence type="ECO:0000256" key="9">
    <source>
        <dbReference type="ARBA" id="ARBA00023204"/>
    </source>
</evidence>
<dbReference type="EMBL" id="SDHX01000001">
    <property type="protein sequence ID" value="RXK55027.1"/>
    <property type="molecule type" value="Genomic_DNA"/>
</dbReference>
<keyword evidence="17" id="KW-1185">Reference proteome</keyword>